<dbReference type="HOGENOM" id="CLU_2125755_0_0_1"/>
<keyword evidence="2" id="KW-0472">Membrane</keyword>
<keyword evidence="4" id="KW-1185">Reference proteome</keyword>
<dbReference type="KEGG" id="ehx:EMIHUDRAFT_360864"/>
<dbReference type="EnsemblProtists" id="EOD40694">
    <property type="protein sequence ID" value="EOD40694"/>
    <property type="gene ID" value="EMIHUDRAFT_360864"/>
</dbReference>
<name>A0A0D3KY59_EMIH1</name>
<dbReference type="PaxDb" id="2903-EOD40694"/>
<organism evidence="3 4">
    <name type="scientific">Emiliania huxleyi (strain CCMP1516)</name>
    <dbReference type="NCBI Taxonomy" id="280463"/>
    <lineage>
        <taxon>Eukaryota</taxon>
        <taxon>Haptista</taxon>
        <taxon>Haptophyta</taxon>
        <taxon>Prymnesiophyceae</taxon>
        <taxon>Isochrysidales</taxon>
        <taxon>Noelaerhabdaceae</taxon>
        <taxon>Emiliania</taxon>
    </lineage>
</organism>
<accession>A0A0D3KY59</accession>
<feature type="transmembrane region" description="Helical" evidence="2">
    <location>
        <begin position="22"/>
        <end position="41"/>
    </location>
</feature>
<evidence type="ECO:0000313" key="4">
    <source>
        <dbReference type="Proteomes" id="UP000013827"/>
    </source>
</evidence>
<evidence type="ECO:0000256" key="1">
    <source>
        <dbReference type="SAM" id="MobiDB-lite"/>
    </source>
</evidence>
<reference evidence="3" key="2">
    <citation type="submission" date="2024-10" db="UniProtKB">
        <authorList>
            <consortium name="EnsemblProtists"/>
        </authorList>
    </citation>
    <scope>IDENTIFICATION</scope>
</reference>
<evidence type="ECO:0000256" key="2">
    <source>
        <dbReference type="SAM" id="Phobius"/>
    </source>
</evidence>
<evidence type="ECO:0000313" key="3">
    <source>
        <dbReference type="EnsemblProtists" id="EOD40694"/>
    </source>
</evidence>
<dbReference type="Proteomes" id="UP000013827">
    <property type="component" value="Unassembled WGS sequence"/>
</dbReference>
<feature type="compositionally biased region" description="Basic and acidic residues" evidence="1">
    <location>
        <begin position="101"/>
        <end position="114"/>
    </location>
</feature>
<dbReference type="RefSeq" id="XP_005793123.1">
    <property type="nucleotide sequence ID" value="XM_005793066.1"/>
</dbReference>
<reference evidence="4" key="1">
    <citation type="journal article" date="2013" name="Nature">
        <title>Pan genome of the phytoplankton Emiliania underpins its global distribution.</title>
        <authorList>
            <person name="Read B.A."/>
            <person name="Kegel J."/>
            <person name="Klute M.J."/>
            <person name="Kuo A."/>
            <person name="Lefebvre S.C."/>
            <person name="Maumus F."/>
            <person name="Mayer C."/>
            <person name="Miller J."/>
            <person name="Monier A."/>
            <person name="Salamov A."/>
            <person name="Young J."/>
            <person name="Aguilar M."/>
            <person name="Claverie J.M."/>
            <person name="Frickenhaus S."/>
            <person name="Gonzalez K."/>
            <person name="Herman E.K."/>
            <person name="Lin Y.C."/>
            <person name="Napier J."/>
            <person name="Ogata H."/>
            <person name="Sarno A.F."/>
            <person name="Shmutz J."/>
            <person name="Schroeder D."/>
            <person name="de Vargas C."/>
            <person name="Verret F."/>
            <person name="von Dassow P."/>
            <person name="Valentin K."/>
            <person name="Van de Peer Y."/>
            <person name="Wheeler G."/>
            <person name="Dacks J.B."/>
            <person name="Delwiche C.F."/>
            <person name="Dyhrman S.T."/>
            <person name="Glockner G."/>
            <person name="John U."/>
            <person name="Richards T."/>
            <person name="Worden A.Z."/>
            <person name="Zhang X."/>
            <person name="Grigoriev I.V."/>
            <person name="Allen A.E."/>
            <person name="Bidle K."/>
            <person name="Borodovsky M."/>
            <person name="Bowler C."/>
            <person name="Brownlee C."/>
            <person name="Cock J.M."/>
            <person name="Elias M."/>
            <person name="Gladyshev V.N."/>
            <person name="Groth M."/>
            <person name="Guda C."/>
            <person name="Hadaegh A."/>
            <person name="Iglesias-Rodriguez M.D."/>
            <person name="Jenkins J."/>
            <person name="Jones B.M."/>
            <person name="Lawson T."/>
            <person name="Leese F."/>
            <person name="Lindquist E."/>
            <person name="Lobanov A."/>
            <person name="Lomsadze A."/>
            <person name="Malik S.B."/>
            <person name="Marsh M.E."/>
            <person name="Mackinder L."/>
            <person name="Mock T."/>
            <person name="Mueller-Roeber B."/>
            <person name="Pagarete A."/>
            <person name="Parker M."/>
            <person name="Probert I."/>
            <person name="Quesneville H."/>
            <person name="Raines C."/>
            <person name="Rensing S.A."/>
            <person name="Riano-Pachon D.M."/>
            <person name="Richier S."/>
            <person name="Rokitta S."/>
            <person name="Shiraiwa Y."/>
            <person name="Soanes D.M."/>
            <person name="van der Giezen M."/>
            <person name="Wahlund T.M."/>
            <person name="Williams B."/>
            <person name="Wilson W."/>
            <person name="Wolfe G."/>
            <person name="Wurch L.L."/>
        </authorList>
    </citation>
    <scope>NUCLEOTIDE SEQUENCE</scope>
</reference>
<dbReference type="GeneID" id="17285965"/>
<proteinExistence type="predicted"/>
<feature type="region of interest" description="Disordered" evidence="1">
    <location>
        <begin position="75"/>
        <end position="114"/>
    </location>
</feature>
<sequence>MYSPNGVVLVVEELNPTNWPELGSNVLAYLGVTMLLVHWLFPRRADIKAEVVLHPTAERLAAGVRRTISATGCLKGGRRRSVPESPCEPPGERAAPAASEARSDVVPRALSLKE</sequence>
<keyword evidence="2" id="KW-0812">Transmembrane</keyword>
<protein>
    <submittedName>
        <fullName evidence="3">Uncharacterized protein</fullName>
    </submittedName>
</protein>
<dbReference type="AlphaFoldDB" id="A0A0D3KY59"/>
<keyword evidence="2" id="KW-1133">Transmembrane helix</keyword>